<dbReference type="Gene3D" id="2.30.30.40">
    <property type="entry name" value="SH3 Domains"/>
    <property type="match status" value="1"/>
</dbReference>
<dbReference type="InterPro" id="IPR001452">
    <property type="entry name" value="SH3_domain"/>
</dbReference>
<dbReference type="Pfam" id="PF26570">
    <property type="entry name" value="MYO15"/>
    <property type="match status" value="1"/>
</dbReference>
<dbReference type="GO" id="GO:0005856">
    <property type="term" value="C:cytoskeleton"/>
    <property type="evidence" value="ECO:0007669"/>
    <property type="project" value="InterPro"/>
</dbReference>
<evidence type="ECO:0000256" key="1">
    <source>
        <dbReference type="ARBA" id="ARBA00022443"/>
    </source>
</evidence>
<gene>
    <name evidence="3" type="ORF">CTOB1V02_LOCUS4605</name>
</gene>
<dbReference type="SUPFAM" id="SSF50044">
    <property type="entry name" value="SH3-domain"/>
    <property type="match status" value="1"/>
</dbReference>
<evidence type="ECO:0000256" key="2">
    <source>
        <dbReference type="SAM" id="MobiDB-lite"/>
    </source>
</evidence>
<dbReference type="PROSITE" id="PS50002">
    <property type="entry name" value="SH3"/>
    <property type="match status" value="1"/>
</dbReference>
<dbReference type="SUPFAM" id="SSF50729">
    <property type="entry name" value="PH domain-like"/>
    <property type="match status" value="1"/>
</dbReference>
<sequence length="926" mass="103917">MSESTASYLDDEFATRSLESVKTKLHLSQAAPFSTYARVPWTMHIRKEVFSPRESLSNQLALHLIFTQIVQDVLTPIPSTGAAGGRITRSEQERMSHLLDSYGITVDNVASAAHKASIKRHVVEVAREWPFYFARLFPVTGGREHGDINLLGVSHAGVRLIRRGGGQDADGDGLRTVQSFRWEEIQGAIAPRSSLVTLTLRGGNRLSFYSFRANQIARMVQAFSKEAEKGSQDYARAVADYVTQEPTLLSFRKGDIIKVTSSKNNEPGWLSGVVNGRGGVFPAEYVEPVSRSEAIRLSTMDFASGGDAPAAPDDAPEKDPGPWTDPNSLHRKDGQRDSEQGTPKGEQDGRNSFLQYAIIHFRDGEKLEILHSPDEGSLSKGGTGTGTKTKKGKGKAKNKEEWTWKEATDMVKFTRSPIHNSLLKLETPEMNKLSLDCFLCVMRYMGDYPMGKGQSEVDCVYTLLMNCHKWAALRDEVYCQIMKQTTNNKSAVPESCQRGWRLFSILAAYFSCSETLKPTLFKHLESAAFDKRRAYHGTALVCLQNLRKTFKYGGRKNVPSIEEITAITAGRNSKRQIYRLPGGTERVINTKSTTVVQIFYLIFCRSVWHYPLRLDNQLYIELVFNQIAPDYLEGLLLVMPGETLEQDYVYDIAKVASLLHRAADYLVDEILQKWPLFGSSFFAIKRVADPREKNEYILALNKHGVHFLDLVTHETLIHYPYSEVISTRKVKAEDNTLYLDMKCGNLMQPKFTRIQTDQAHEISRLIRQYITIEQRTSGTLRRGNEQHPGSDVMGKLSHGYIPPELAEGTIHPVPKAKKDPSKLGSYRPITIGCVVAKIFETCVLLEYVAEGILNAESVWRFRSLTFWKSVIGSTHPLRDFLLMSHSTELLNELLPELDLSGVGCKIGFKYFGAIAYADDIVLLAPT</sequence>
<dbReference type="EMBL" id="OB660896">
    <property type="protein sequence ID" value="CAD7226689.1"/>
    <property type="molecule type" value="Genomic_DNA"/>
</dbReference>
<dbReference type="InterPro" id="IPR059004">
    <property type="entry name" value="MYO15"/>
</dbReference>
<dbReference type="SMART" id="SM00326">
    <property type="entry name" value="SH3"/>
    <property type="match status" value="1"/>
</dbReference>
<dbReference type="CDD" id="cd13201">
    <property type="entry name" value="FERM_C_MyoXV"/>
    <property type="match status" value="1"/>
</dbReference>
<feature type="region of interest" description="Disordered" evidence="2">
    <location>
        <begin position="370"/>
        <end position="399"/>
    </location>
</feature>
<dbReference type="Pfam" id="PF00784">
    <property type="entry name" value="MyTH4"/>
    <property type="match status" value="1"/>
</dbReference>
<dbReference type="Pfam" id="PF02174">
    <property type="entry name" value="IRS"/>
    <property type="match status" value="1"/>
</dbReference>
<evidence type="ECO:0000313" key="3">
    <source>
        <dbReference type="EMBL" id="CAD7226689.1"/>
    </source>
</evidence>
<dbReference type="SMART" id="SM00139">
    <property type="entry name" value="MyTH4"/>
    <property type="match status" value="1"/>
</dbReference>
<dbReference type="AlphaFoldDB" id="A0A7R8W831"/>
<feature type="compositionally biased region" description="Basic and acidic residues" evidence="2">
    <location>
        <begin position="328"/>
        <end position="349"/>
    </location>
</feature>
<accession>A0A7R8W831</accession>
<feature type="non-terminal residue" evidence="3">
    <location>
        <position position="926"/>
    </location>
</feature>
<protein>
    <submittedName>
        <fullName evidence="3">Uncharacterized protein</fullName>
    </submittedName>
</protein>
<dbReference type="InterPro" id="IPR000857">
    <property type="entry name" value="MyTH4_dom"/>
</dbReference>
<dbReference type="InterPro" id="IPR038185">
    <property type="entry name" value="MyTH4_dom_sf"/>
</dbReference>
<feature type="compositionally biased region" description="Low complexity" evidence="2">
    <location>
        <begin position="302"/>
        <end position="313"/>
    </location>
</feature>
<organism evidence="3">
    <name type="scientific">Cyprideis torosa</name>
    <dbReference type="NCBI Taxonomy" id="163714"/>
    <lineage>
        <taxon>Eukaryota</taxon>
        <taxon>Metazoa</taxon>
        <taxon>Ecdysozoa</taxon>
        <taxon>Arthropoda</taxon>
        <taxon>Crustacea</taxon>
        <taxon>Oligostraca</taxon>
        <taxon>Ostracoda</taxon>
        <taxon>Podocopa</taxon>
        <taxon>Podocopida</taxon>
        <taxon>Cytherocopina</taxon>
        <taxon>Cytheroidea</taxon>
        <taxon>Cytherideidae</taxon>
        <taxon>Cyprideis</taxon>
    </lineage>
</organism>
<name>A0A7R8W831_9CRUS</name>
<feature type="region of interest" description="Disordered" evidence="2">
    <location>
        <begin position="302"/>
        <end position="349"/>
    </location>
</feature>
<dbReference type="PANTHER" id="PTHR22692">
    <property type="entry name" value="MYOSIN VII, XV"/>
    <property type="match status" value="1"/>
</dbReference>
<reference evidence="3" key="1">
    <citation type="submission" date="2020-11" db="EMBL/GenBank/DDBJ databases">
        <authorList>
            <person name="Tran Van P."/>
        </authorList>
    </citation>
    <scope>NUCLEOTIDE SEQUENCE</scope>
</reference>
<dbReference type="OrthoDB" id="8182952at2759"/>
<keyword evidence="1" id="KW-0728">SH3 domain</keyword>
<dbReference type="InterPro" id="IPR036028">
    <property type="entry name" value="SH3-like_dom_sf"/>
</dbReference>
<dbReference type="Gene3D" id="1.25.40.530">
    <property type="entry name" value="MyTH4 domain"/>
    <property type="match status" value="1"/>
</dbReference>
<proteinExistence type="predicted"/>
<dbReference type="InterPro" id="IPR002404">
    <property type="entry name" value="IRS_PTB"/>
</dbReference>
<dbReference type="PROSITE" id="PS51016">
    <property type="entry name" value="MYTH4"/>
    <property type="match status" value="1"/>
</dbReference>
<dbReference type="InterPro" id="IPR011993">
    <property type="entry name" value="PH-like_dom_sf"/>
</dbReference>
<dbReference type="InterPro" id="IPR051567">
    <property type="entry name" value="Unconventional_Myosin_ATPase"/>
</dbReference>
<dbReference type="Gene3D" id="2.30.29.30">
    <property type="entry name" value="Pleckstrin-homology domain (PH domain)/Phosphotyrosine-binding domain (PTB)"/>
    <property type="match status" value="2"/>
</dbReference>
<dbReference type="Pfam" id="PF07653">
    <property type="entry name" value="SH3_2"/>
    <property type="match status" value="1"/>
</dbReference>
<dbReference type="PANTHER" id="PTHR22692:SF26">
    <property type="entry name" value="SH3 DOMAIN-CONTAINING PROTEIN"/>
    <property type="match status" value="1"/>
</dbReference>
<dbReference type="InterPro" id="IPR041795">
    <property type="entry name" value="MyoXV_FERM_C"/>
</dbReference>